<dbReference type="AlphaFoldDB" id="A0AAV3XDM2"/>
<dbReference type="RefSeq" id="WP_226586281.1">
    <property type="nucleotide sequence ID" value="NZ_BLAY01000091.1"/>
</dbReference>
<accession>A0AAV3XDM2</accession>
<sequence>MTQAIEKAPQNFTILDRVPVGLCVIQQDMVVLYWNRILEDWTKIPQTEIIGKKLDTYFPHND</sequence>
<evidence type="ECO:0000313" key="2">
    <source>
        <dbReference type="EMBL" id="GET40444.1"/>
    </source>
</evidence>
<dbReference type="Proteomes" id="UP001050975">
    <property type="component" value="Unassembled WGS sequence"/>
</dbReference>
<dbReference type="Gene3D" id="3.30.450.20">
    <property type="entry name" value="PAS domain"/>
    <property type="match status" value="1"/>
</dbReference>
<dbReference type="SUPFAM" id="SSF55785">
    <property type="entry name" value="PYP-like sensor domain (PAS domain)"/>
    <property type="match status" value="1"/>
</dbReference>
<evidence type="ECO:0000259" key="1">
    <source>
        <dbReference type="Pfam" id="PF08448"/>
    </source>
</evidence>
<keyword evidence="3" id="KW-1185">Reference proteome</keyword>
<dbReference type="CDD" id="cd00130">
    <property type="entry name" value="PAS"/>
    <property type="match status" value="1"/>
</dbReference>
<organism evidence="2 3">
    <name type="scientific">Microseira wollei NIES-4236</name>
    <dbReference type="NCBI Taxonomy" id="2530354"/>
    <lineage>
        <taxon>Bacteria</taxon>
        <taxon>Bacillati</taxon>
        <taxon>Cyanobacteriota</taxon>
        <taxon>Cyanophyceae</taxon>
        <taxon>Oscillatoriophycideae</taxon>
        <taxon>Aerosakkonematales</taxon>
        <taxon>Aerosakkonemataceae</taxon>
        <taxon>Microseira</taxon>
    </lineage>
</organism>
<evidence type="ECO:0000313" key="3">
    <source>
        <dbReference type="Proteomes" id="UP001050975"/>
    </source>
</evidence>
<dbReference type="InterPro" id="IPR000014">
    <property type="entry name" value="PAS"/>
</dbReference>
<dbReference type="InterPro" id="IPR013656">
    <property type="entry name" value="PAS_4"/>
</dbReference>
<reference evidence="2" key="1">
    <citation type="submission" date="2019-10" db="EMBL/GenBank/DDBJ databases">
        <title>Draft genome sequece of Microseira wollei NIES-4236.</title>
        <authorList>
            <person name="Yamaguchi H."/>
            <person name="Suzuki S."/>
            <person name="Kawachi M."/>
        </authorList>
    </citation>
    <scope>NUCLEOTIDE SEQUENCE</scope>
    <source>
        <strain evidence="2">NIES-4236</strain>
    </source>
</reference>
<dbReference type="InterPro" id="IPR035965">
    <property type="entry name" value="PAS-like_dom_sf"/>
</dbReference>
<protein>
    <submittedName>
        <fullName evidence="2">Diguanylate cyclase</fullName>
    </submittedName>
</protein>
<gene>
    <name evidence="2" type="ORF">MiSe_52530</name>
</gene>
<comment type="caution">
    <text evidence="2">The sequence shown here is derived from an EMBL/GenBank/DDBJ whole genome shotgun (WGS) entry which is preliminary data.</text>
</comment>
<name>A0AAV3XDM2_9CYAN</name>
<dbReference type="EMBL" id="BLAY01000091">
    <property type="protein sequence ID" value="GET40444.1"/>
    <property type="molecule type" value="Genomic_DNA"/>
</dbReference>
<feature type="domain" description="PAS fold-4" evidence="1">
    <location>
        <begin position="15"/>
        <end position="60"/>
    </location>
</feature>
<proteinExistence type="predicted"/>
<dbReference type="Pfam" id="PF08448">
    <property type="entry name" value="PAS_4"/>
    <property type="match status" value="1"/>
</dbReference>